<dbReference type="Proteomes" id="UP000068196">
    <property type="component" value="Chromosome"/>
</dbReference>
<proteinExistence type="predicted"/>
<evidence type="ECO:0000313" key="2">
    <source>
        <dbReference type="EMBL" id="BAU23143.1"/>
    </source>
</evidence>
<keyword evidence="3" id="KW-1185">Reference proteome</keyword>
<dbReference type="EMBL" id="AP014945">
    <property type="protein sequence ID" value="BAU23143.1"/>
    <property type="molecule type" value="Genomic_DNA"/>
</dbReference>
<organism evidence="2 3">
    <name type="scientific">Caldimicrobium thiodismutans</name>
    <dbReference type="NCBI Taxonomy" id="1653476"/>
    <lineage>
        <taxon>Bacteria</taxon>
        <taxon>Pseudomonadati</taxon>
        <taxon>Thermodesulfobacteriota</taxon>
        <taxon>Thermodesulfobacteria</taxon>
        <taxon>Thermodesulfobacteriales</taxon>
        <taxon>Thermodesulfobacteriaceae</taxon>
        <taxon>Caldimicrobium</taxon>
    </lineage>
</organism>
<evidence type="ECO:0000256" key="1">
    <source>
        <dbReference type="SAM" id="Coils"/>
    </source>
</evidence>
<accession>A0A0U5AGL7</accession>
<sequence length="400" mass="46665">MKIFIFLFLFVILLPFSSKALSLDPCDSCKDNIIADLEERLFKLQKIRDDAERGIIESDRIIMKAQQIIILARAKGDVKAGQIAEEALRSAEKSKNEHKKNKEKAEKEIRNLNQLITILNQRNIKNLKDLCNMYREQIDRDKIVLKRFIKNAEELSKRQEERVKEIIKERKELIIDFLSGSLGLMKECKGLFGEYGNIGRIGKGFQRLINSPNLNRETKETFWRIGEKIRYLNIFLDKNFPKITEAAEITVPAIKTAEWSAEMYPKIIAYMKLTQENNEYIKKSLEELEKDLEKLVKSDETKTLLLELGLLSLENEKSILSKLVGKYGQEVAKANIIGDLFDFTYHAVKINYLDKEVNGDYKLTEDLFNQYRALKAQFDRDWEQLGACLRECEKYCKNRQ</sequence>
<keyword evidence="1" id="KW-0175">Coiled coil</keyword>
<protein>
    <submittedName>
        <fullName evidence="2">Uncharacterized protein</fullName>
    </submittedName>
</protein>
<dbReference type="STRING" id="1653476.THC_0752"/>
<dbReference type="PATRIC" id="fig|1653476.3.peg.779"/>
<evidence type="ECO:0000313" key="3">
    <source>
        <dbReference type="Proteomes" id="UP000068196"/>
    </source>
</evidence>
<gene>
    <name evidence="2" type="ORF">THC_0752</name>
</gene>
<dbReference type="AlphaFoldDB" id="A0A0U5AGL7"/>
<feature type="coiled-coil region" evidence="1">
    <location>
        <begin position="149"/>
        <end position="176"/>
    </location>
</feature>
<feature type="coiled-coil region" evidence="1">
    <location>
        <begin position="271"/>
        <end position="302"/>
    </location>
</feature>
<feature type="coiled-coil region" evidence="1">
    <location>
        <begin position="84"/>
        <end position="122"/>
    </location>
</feature>
<reference evidence="2 3" key="1">
    <citation type="journal article" date="2016" name="Int. J. Syst. Evol. Microbiol.">
        <title>Caldimicrobium thiodismutans sp. nov., a sulfur-disproportionating bacterium isolated from a hot spring, and emended description of the genus Caldimicrobium.</title>
        <authorList>
            <person name="Kojima H."/>
            <person name="Umezawa K."/>
            <person name="Fukui M."/>
        </authorList>
    </citation>
    <scope>NUCLEOTIDE SEQUENCE [LARGE SCALE GENOMIC DNA]</scope>
    <source>
        <strain evidence="2 3">TF1</strain>
    </source>
</reference>
<reference evidence="3" key="2">
    <citation type="journal article" date="2016" name="Int. J. Syst. Evol. Microbiol.">
        <title>Caldimicrobium thiodismutans sp. nov., a sulfur-disproportionating bacterium isolated from a hot spring.</title>
        <authorList>
            <person name="Kojima H."/>
            <person name="Umezawa K."/>
            <person name="Fukui M."/>
        </authorList>
    </citation>
    <scope>NUCLEOTIDE SEQUENCE [LARGE SCALE GENOMIC DNA]</scope>
    <source>
        <strain evidence="3">TF1</strain>
    </source>
</reference>
<name>A0A0U5AGL7_9BACT</name>
<dbReference type="KEGG" id="cthi:THC_0752"/>